<gene>
    <name evidence="2" type="ORF">FHS37_007405</name>
</gene>
<evidence type="ECO:0000256" key="1">
    <source>
        <dbReference type="SAM" id="MobiDB-lite"/>
    </source>
</evidence>
<organism evidence="2 3">
    <name type="scientific">Streptomyces griseomycini</name>
    <dbReference type="NCBI Taxonomy" id="66895"/>
    <lineage>
        <taxon>Bacteria</taxon>
        <taxon>Bacillati</taxon>
        <taxon>Actinomycetota</taxon>
        <taxon>Actinomycetes</taxon>
        <taxon>Kitasatosporales</taxon>
        <taxon>Streptomycetaceae</taxon>
        <taxon>Streptomyces</taxon>
    </lineage>
</organism>
<dbReference type="AlphaFoldDB" id="A0A7W7PY29"/>
<evidence type="ECO:0000313" key="3">
    <source>
        <dbReference type="Proteomes" id="UP000579523"/>
    </source>
</evidence>
<reference evidence="2 3" key="1">
    <citation type="submission" date="2020-08" db="EMBL/GenBank/DDBJ databases">
        <title>Genomic Encyclopedia of Type Strains, Phase III (KMG-III): the genomes of soil and plant-associated and newly described type strains.</title>
        <authorList>
            <person name="Whitman W."/>
        </authorList>
    </citation>
    <scope>NUCLEOTIDE SEQUENCE [LARGE SCALE GENOMIC DNA]</scope>
    <source>
        <strain evidence="2 3">CECT 3273</strain>
    </source>
</reference>
<dbReference type="EMBL" id="JACHJI010000026">
    <property type="protein sequence ID" value="MBB4903308.1"/>
    <property type="molecule type" value="Genomic_DNA"/>
</dbReference>
<accession>A0A7W7PY29</accession>
<sequence>MPSIIAPAVAAAEKKPLPMRPTPHERDGRQPCPDPGRPHAQTHHTPTAEPDSMILEALRRVIDEQIGPRSVGAIYSNTDGAFEVLTVVRDPAQARALLRRRCAQWALIVQDVLRPGAKPFAIGSVWTTSDVLLRPDVDEARRRVQQGGRGGGTR</sequence>
<comment type="caution">
    <text evidence="2">The sequence shown here is derived from an EMBL/GenBank/DDBJ whole genome shotgun (WGS) entry which is preliminary data.</text>
</comment>
<feature type="region of interest" description="Disordered" evidence="1">
    <location>
        <begin position="1"/>
        <end position="52"/>
    </location>
</feature>
<evidence type="ECO:0000313" key="2">
    <source>
        <dbReference type="EMBL" id="MBB4903308.1"/>
    </source>
</evidence>
<dbReference type="RefSeq" id="WP_229890107.1">
    <property type="nucleotide sequence ID" value="NZ_BMTK01000020.1"/>
</dbReference>
<name>A0A7W7PY29_9ACTN</name>
<feature type="compositionally biased region" description="Basic and acidic residues" evidence="1">
    <location>
        <begin position="12"/>
        <end position="29"/>
    </location>
</feature>
<proteinExistence type="predicted"/>
<protein>
    <submittedName>
        <fullName evidence="2">Uncharacterized protein</fullName>
    </submittedName>
</protein>
<keyword evidence="3" id="KW-1185">Reference proteome</keyword>
<dbReference type="Proteomes" id="UP000579523">
    <property type="component" value="Unassembled WGS sequence"/>
</dbReference>